<keyword evidence="11" id="KW-1185">Reference proteome</keyword>
<keyword evidence="3" id="KW-0805">Transcription regulation</keyword>
<feature type="domain" description="ACT" evidence="9">
    <location>
        <begin position="452"/>
        <end position="526"/>
    </location>
</feature>
<keyword evidence="6" id="KW-0539">Nucleus</keyword>
<protein>
    <recommendedName>
        <fullName evidence="12">BHLH transcription factor</fullName>
    </recommendedName>
</protein>
<evidence type="ECO:0000259" key="9">
    <source>
        <dbReference type="PROSITE" id="PS51671"/>
    </source>
</evidence>
<dbReference type="Proteomes" id="UP000636709">
    <property type="component" value="Unassembled WGS sequence"/>
</dbReference>
<dbReference type="InterPro" id="IPR054502">
    <property type="entry name" value="bHLH-TF_ACT-like_plant"/>
</dbReference>
<dbReference type="FunFam" id="4.10.280.10:FF:000050">
    <property type="entry name" value="Basic helix-loop-helix transcription factor"/>
    <property type="match status" value="1"/>
</dbReference>
<evidence type="ECO:0000256" key="6">
    <source>
        <dbReference type="ARBA" id="ARBA00023242"/>
    </source>
</evidence>
<dbReference type="GO" id="GO:0003700">
    <property type="term" value="F:DNA-binding transcription factor activity"/>
    <property type="evidence" value="ECO:0007669"/>
    <property type="project" value="InterPro"/>
</dbReference>
<keyword evidence="5" id="KW-0804">Transcription</keyword>
<dbReference type="Pfam" id="PF22754">
    <property type="entry name" value="bHLH-TF_ACT-like_plant"/>
    <property type="match status" value="1"/>
</dbReference>
<dbReference type="PROSITE" id="PS50888">
    <property type="entry name" value="BHLH"/>
    <property type="match status" value="1"/>
</dbReference>
<dbReference type="PROSITE" id="PS51671">
    <property type="entry name" value="ACT"/>
    <property type="match status" value="1"/>
</dbReference>
<evidence type="ECO:0000256" key="5">
    <source>
        <dbReference type="ARBA" id="ARBA00023163"/>
    </source>
</evidence>
<evidence type="ECO:0000256" key="1">
    <source>
        <dbReference type="ARBA" id="ARBA00004123"/>
    </source>
</evidence>
<dbReference type="InterPro" id="IPR036638">
    <property type="entry name" value="HLH_DNA-bd_sf"/>
</dbReference>
<dbReference type="InterPro" id="IPR044283">
    <property type="entry name" value="FAMA/SPEECHLESS/MUTE-like"/>
</dbReference>
<dbReference type="GO" id="GO:0010052">
    <property type="term" value="P:guard cell differentiation"/>
    <property type="evidence" value="ECO:0007669"/>
    <property type="project" value="InterPro"/>
</dbReference>
<evidence type="ECO:0000313" key="11">
    <source>
        <dbReference type="Proteomes" id="UP000636709"/>
    </source>
</evidence>
<accession>A0A835F357</accession>
<dbReference type="Pfam" id="PF00010">
    <property type="entry name" value="HLH"/>
    <property type="match status" value="1"/>
</dbReference>
<dbReference type="GO" id="GO:0045893">
    <property type="term" value="P:positive regulation of DNA-templated transcription"/>
    <property type="evidence" value="ECO:0007669"/>
    <property type="project" value="TreeGrafter"/>
</dbReference>
<dbReference type="CDD" id="cd11448">
    <property type="entry name" value="bHLH_AtFAMA_like"/>
    <property type="match status" value="1"/>
</dbReference>
<feature type="region of interest" description="Disordered" evidence="7">
    <location>
        <begin position="1"/>
        <end position="44"/>
    </location>
</feature>
<comment type="similarity">
    <text evidence="2">Belongs to the bHLH protein family.</text>
</comment>
<evidence type="ECO:0000256" key="2">
    <source>
        <dbReference type="ARBA" id="ARBA00005510"/>
    </source>
</evidence>
<evidence type="ECO:0000256" key="3">
    <source>
        <dbReference type="ARBA" id="ARBA00023015"/>
    </source>
</evidence>
<name>A0A835F357_9POAL</name>
<organism evidence="10 11">
    <name type="scientific">Digitaria exilis</name>
    <dbReference type="NCBI Taxonomy" id="1010633"/>
    <lineage>
        <taxon>Eukaryota</taxon>
        <taxon>Viridiplantae</taxon>
        <taxon>Streptophyta</taxon>
        <taxon>Embryophyta</taxon>
        <taxon>Tracheophyta</taxon>
        <taxon>Spermatophyta</taxon>
        <taxon>Magnoliopsida</taxon>
        <taxon>Liliopsida</taxon>
        <taxon>Poales</taxon>
        <taxon>Poaceae</taxon>
        <taxon>PACMAD clade</taxon>
        <taxon>Panicoideae</taxon>
        <taxon>Panicodae</taxon>
        <taxon>Paniceae</taxon>
        <taxon>Anthephorinae</taxon>
        <taxon>Digitaria</taxon>
    </lineage>
</organism>
<dbReference type="EMBL" id="JACEFO010001646">
    <property type="protein sequence ID" value="KAF8726842.1"/>
    <property type="molecule type" value="Genomic_DNA"/>
</dbReference>
<dbReference type="GO" id="GO:0005634">
    <property type="term" value="C:nucleus"/>
    <property type="evidence" value="ECO:0007669"/>
    <property type="project" value="UniProtKB-SubCell"/>
</dbReference>
<evidence type="ECO:0000256" key="4">
    <source>
        <dbReference type="ARBA" id="ARBA00023125"/>
    </source>
</evidence>
<feature type="compositionally biased region" description="Basic residues" evidence="7">
    <location>
        <begin position="1"/>
        <end position="12"/>
    </location>
</feature>
<feature type="domain" description="BHLH" evidence="8">
    <location>
        <begin position="286"/>
        <end position="337"/>
    </location>
</feature>
<evidence type="ECO:0000256" key="7">
    <source>
        <dbReference type="SAM" id="MobiDB-lite"/>
    </source>
</evidence>
<proteinExistence type="inferred from homology"/>
<dbReference type="Gene3D" id="4.10.280.10">
    <property type="entry name" value="Helix-loop-helix DNA-binding domain"/>
    <property type="match status" value="1"/>
</dbReference>
<evidence type="ECO:0000259" key="8">
    <source>
        <dbReference type="PROSITE" id="PS50888"/>
    </source>
</evidence>
<dbReference type="SMART" id="SM00353">
    <property type="entry name" value="HLH"/>
    <property type="match status" value="1"/>
</dbReference>
<keyword evidence="4" id="KW-0238">DNA-binding</keyword>
<feature type="region of interest" description="Disordered" evidence="7">
    <location>
        <begin position="351"/>
        <end position="385"/>
    </location>
</feature>
<comment type="subcellular location">
    <subcellularLocation>
        <location evidence="1">Nucleus</location>
    </subcellularLocation>
</comment>
<dbReference type="SUPFAM" id="SSF47459">
    <property type="entry name" value="HLH, helix-loop-helix DNA-binding domain"/>
    <property type="match status" value="1"/>
</dbReference>
<evidence type="ECO:0008006" key="12">
    <source>
        <dbReference type="Google" id="ProtNLM"/>
    </source>
</evidence>
<feature type="region of interest" description="Disordered" evidence="7">
    <location>
        <begin position="187"/>
        <end position="287"/>
    </location>
</feature>
<evidence type="ECO:0000313" key="10">
    <source>
        <dbReference type="EMBL" id="KAF8726842.1"/>
    </source>
</evidence>
<dbReference type="InterPro" id="IPR002912">
    <property type="entry name" value="ACT_dom"/>
</dbReference>
<dbReference type="AlphaFoldDB" id="A0A835F357"/>
<feature type="compositionally biased region" description="Basic and acidic residues" evidence="7">
    <location>
        <begin position="32"/>
        <end position="43"/>
    </location>
</feature>
<dbReference type="GO" id="GO:0046983">
    <property type="term" value="F:protein dimerization activity"/>
    <property type="evidence" value="ECO:0007669"/>
    <property type="project" value="InterPro"/>
</dbReference>
<dbReference type="PANTHER" id="PTHR46684:SF6">
    <property type="entry name" value="TRANSCRIPTION FACTOR FAMA"/>
    <property type="match status" value="1"/>
</dbReference>
<dbReference type="InterPro" id="IPR011598">
    <property type="entry name" value="bHLH_dom"/>
</dbReference>
<gene>
    <name evidence="10" type="ORF">HU200_019322</name>
</gene>
<dbReference type="PANTHER" id="PTHR46684">
    <property type="entry name" value="TRANSCRIPTION FACTOR FAMA"/>
    <property type="match status" value="1"/>
</dbReference>
<dbReference type="OrthoDB" id="1939483at2759"/>
<dbReference type="GO" id="GO:0003677">
    <property type="term" value="F:DNA binding"/>
    <property type="evidence" value="ECO:0007669"/>
    <property type="project" value="UniProtKB-KW"/>
</dbReference>
<reference evidence="10" key="1">
    <citation type="submission" date="2020-07" db="EMBL/GenBank/DDBJ databases">
        <title>Genome sequence and genetic diversity analysis of an under-domesticated orphan crop, white fonio (Digitaria exilis).</title>
        <authorList>
            <person name="Bennetzen J.L."/>
            <person name="Chen S."/>
            <person name="Ma X."/>
            <person name="Wang X."/>
            <person name="Yssel A.E.J."/>
            <person name="Chaluvadi S.R."/>
            <person name="Johnson M."/>
            <person name="Gangashetty P."/>
            <person name="Hamidou F."/>
            <person name="Sanogo M.D."/>
            <person name="Zwaenepoel A."/>
            <person name="Wallace J."/>
            <person name="Van De Peer Y."/>
            <person name="Van Deynze A."/>
        </authorList>
    </citation>
    <scope>NUCLEOTIDE SEQUENCE</scope>
    <source>
        <tissue evidence="10">Leaves</tissue>
    </source>
</reference>
<comment type="caution">
    <text evidence="10">The sequence shown here is derived from an EMBL/GenBank/DDBJ whole genome shotgun (WGS) entry which is preliminary data.</text>
</comment>
<sequence>MHLMSKKKKGNKKKSDPRKTIRRPTTVIKKSRGAERRACEEHNSPAGAKLWIEAAAAAGEFISRVVSTRTPLSGSPVIMLKRKHKPSSCWSSSSSSSIAMSIGCRCMRAQGSHSHLDSFAPLDGAAAPEEHHPTGGAAEMVDYMLGQQGPPPPPPQSQVSFDKLSFSDVLQFADFGPKLALNQPAAASAREDVDDDDDGYFFRFQSLPSLPGTAPPPRGGADHEGSKQTTAEDGGTHDGGGGGVSESTTLVQQAGGGGRAEKGGEQGKSGRRKRPRTVKTNEEVESQRMTHIAVERNRRRQMNEYLRILRSLMPGSYVQRGDQASIIGGAIEFIRELEQLIQCLESQKRRRLYGGSGDTPRPVVDAAGGGAPISTQQHHQLPQVPPPPPPPFFPPSLPFPVASAGDGDGAAAKIVLDLEAGGPDAGGLREEVAENKSCLADIEVRALGADAMIKILSRRRPGQLIKTIAALEDMQMSILHTNITTIEQTVLYSFNVKILGEARYSAEDIAGAVHQILSFIDVNYTL</sequence>